<feature type="domain" description="HTH lysR-type" evidence="5">
    <location>
        <begin position="1"/>
        <end position="58"/>
    </location>
</feature>
<keyword evidence="7" id="KW-1185">Reference proteome</keyword>
<dbReference type="SUPFAM" id="SSF53850">
    <property type="entry name" value="Periplasmic binding protein-like II"/>
    <property type="match status" value="1"/>
</dbReference>
<gene>
    <name evidence="6" type="ORF">LPU83_pLPU83d_1195</name>
</gene>
<keyword evidence="3" id="KW-0238">DNA-binding</keyword>
<dbReference type="InterPro" id="IPR005119">
    <property type="entry name" value="LysR_subst-bd"/>
</dbReference>
<evidence type="ECO:0000256" key="1">
    <source>
        <dbReference type="ARBA" id="ARBA00009437"/>
    </source>
</evidence>
<dbReference type="GO" id="GO:0043565">
    <property type="term" value="F:sequence-specific DNA binding"/>
    <property type="evidence" value="ECO:0007669"/>
    <property type="project" value="TreeGrafter"/>
</dbReference>
<evidence type="ECO:0000313" key="6">
    <source>
        <dbReference type="EMBL" id="CDM62565.1"/>
    </source>
</evidence>
<evidence type="ECO:0000256" key="2">
    <source>
        <dbReference type="ARBA" id="ARBA00023015"/>
    </source>
</evidence>
<dbReference type="GO" id="GO:0006351">
    <property type="term" value="P:DNA-templated transcription"/>
    <property type="evidence" value="ECO:0007669"/>
    <property type="project" value="TreeGrafter"/>
</dbReference>
<dbReference type="Proteomes" id="UP000019443">
    <property type="component" value="Plasmid pLPU83d"/>
</dbReference>
<dbReference type="AlphaFoldDB" id="W6RQY0"/>
<accession>W6RQY0</accession>
<protein>
    <submittedName>
        <fullName evidence="6">Transcriptional regulator</fullName>
    </submittedName>
</protein>
<proteinExistence type="inferred from homology"/>
<dbReference type="CDD" id="cd05466">
    <property type="entry name" value="PBP2_LTTR_substrate"/>
    <property type="match status" value="1"/>
</dbReference>
<dbReference type="PANTHER" id="PTHR30537">
    <property type="entry name" value="HTH-TYPE TRANSCRIPTIONAL REGULATOR"/>
    <property type="match status" value="1"/>
</dbReference>
<comment type="similarity">
    <text evidence="1">Belongs to the LysR transcriptional regulatory family.</text>
</comment>
<dbReference type="InterPro" id="IPR058163">
    <property type="entry name" value="LysR-type_TF_proteobact-type"/>
</dbReference>
<reference evidence="6" key="1">
    <citation type="submission" date="2013-11" db="EMBL/GenBank/DDBJ databases">
        <title>Draft genome sequence of the broad-host-range Rhizobium sp. LPU83 strain, a member of the low-genetic diversity Oregon-like Rhizobium sp. group.</title>
        <authorList>
            <person name="Wibberg D."/>
            <person name="Puehler A."/>
            <person name="Schlueter A."/>
        </authorList>
    </citation>
    <scope>NUCLEOTIDE SEQUENCE [LARGE SCALE GENOMIC DNA]</scope>
    <source>
        <strain evidence="6">LPU83</strain>
        <plasmid evidence="6">pLPU83d</plasmid>
    </source>
</reference>
<keyword evidence="4" id="KW-0804">Transcription</keyword>
<dbReference type="HOGENOM" id="CLU_039613_2_1_5"/>
<dbReference type="Pfam" id="PF03466">
    <property type="entry name" value="LysR_substrate"/>
    <property type="match status" value="1"/>
</dbReference>
<dbReference type="Gene3D" id="3.40.190.10">
    <property type="entry name" value="Periplasmic binding protein-like II"/>
    <property type="match status" value="3"/>
</dbReference>
<sequence length="283" mass="31526">MEWSDIKIFLAVARASTLGGAARSLRLSHPTIGRRLRSLEEATGQTLFQRSADGFVLTDEGAAVLSLAEQMEESALTMERRLAGKEGKLEGLLRISSADWFGGYVLPPVVAAYRAAYPDVLVELLTGTRLFSLSHREADLVFRIVPFAEPDIVQRRLVTMRYGVYMRRDRVDPVIGDGSGFQLITMDASLGSFPDTAWLVDRFPNASVGLRSNSRHVQAHLCEEGLGLAVLPRPVGDRLAGLRRLELPDDPPEREIWMGYHRDLRRLGRLRAFVDMVVSILAR</sequence>
<dbReference type="KEGG" id="rhl:LPU83_pLPU83d_1195"/>
<keyword evidence="2" id="KW-0805">Transcription regulation</keyword>
<dbReference type="Gene3D" id="1.10.10.10">
    <property type="entry name" value="Winged helix-like DNA-binding domain superfamily/Winged helix DNA-binding domain"/>
    <property type="match status" value="1"/>
</dbReference>
<organism evidence="6 7">
    <name type="scientific">Rhizobium favelukesii</name>
    <dbReference type="NCBI Taxonomy" id="348824"/>
    <lineage>
        <taxon>Bacteria</taxon>
        <taxon>Pseudomonadati</taxon>
        <taxon>Pseudomonadota</taxon>
        <taxon>Alphaproteobacteria</taxon>
        <taxon>Hyphomicrobiales</taxon>
        <taxon>Rhizobiaceae</taxon>
        <taxon>Rhizobium/Agrobacterium group</taxon>
        <taxon>Rhizobium</taxon>
    </lineage>
</organism>
<dbReference type="Pfam" id="PF00126">
    <property type="entry name" value="HTH_1"/>
    <property type="match status" value="1"/>
</dbReference>
<dbReference type="InterPro" id="IPR036388">
    <property type="entry name" value="WH-like_DNA-bd_sf"/>
</dbReference>
<dbReference type="InterPro" id="IPR000847">
    <property type="entry name" value="LysR_HTH_N"/>
</dbReference>
<evidence type="ECO:0000256" key="3">
    <source>
        <dbReference type="ARBA" id="ARBA00023125"/>
    </source>
</evidence>
<dbReference type="SUPFAM" id="SSF46785">
    <property type="entry name" value="Winged helix' DNA-binding domain"/>
    <property type="match status" value="1"/>
</dbReference>
<dbReference type="GO" id="GO:0003700">
    <property type="term" value="F:DNA-binding transcription factor activity"/>
    <property type="evidence" value="ECO:0007669"/>
    <property type="project" value="InterPro"/>
</dbReference>
<dbReference type="RefSeq" id="WP_024315167.1">
    <property type="nucleotide sequence ID" value="NZ_ATTO01000018.1"/>
</dbReference>
<dbReference type="PANTHER" id="PTHR30537:SF3">
    <property type="entry name" value="TRANSCRIPTIONAL REGULATORY PROTEIN"/>
    <property type="match status" value="1"/>
</dbReference>
<dbReference type="PATRIC" id="fig|348824.6.peg.6905"/>
<evidence type="ECO:0000313" key="7">
    <source>
        <dbReference type="Proteomes" id="UP000019443"/>
    </source>
</evidence>
<geneLocation type="plasmid" evidence="6 7">
    <name>pLPU83d</name>
</geneLocation>
<evidence type="ECO:0000259" key="5">
    <source>
        <dbReference type="PROSITE" id="PS50931"/>
    </source>
</evidence>
<evidence type="ECO:0000256" key="4">
    <source>
        <dbReference type="ARBA" id="ARBA00023163"/>
    </source>
</evidence>
<keyword evidence="6" id="KW-0614">Plasmid</keyword>
<name>W6RQY0_9HYPH</name>
<dbReference type="PROSITE" id="PS50931">
    <property type="entry name" value="HTH_LYSR"/>
    <property type="match status" value="1"/>
</dbReference>
<dbReference type="InterPro" id="IPR036390">
    <property type="entry name" value="WH_DNA-bd_sf"/>
</dbReference>
<dbReference type="EMBL" id="HG916855">
    <property type="protein sequence ID" value="CDM62565.1"/>
    <property type="molecule type" value="Genomic_DNA"/>
</dbReference>